<accession>A0A1J9QRB6</accession>
<feature type="region of interest" description="Disordered" evidence="1">
    <location>
        <begin position="649"/>
        <end position="733"/>
    </location>
</feature>
<evidence type="ECO:0000313" key="4">
    <source>
        <dbReference type="Proteomes" id="UP000182235"/>
    </source>
</evidence>
<evidence type="ECO:0000256" key="1">
    <source>
        <dbReference type="SAM" id="MobiDB-lite"/>
    </source>
</evidence>
<keyword evidence="2" id="KW-0472">Membrane</keyword>
<keyword evidence="4" id="KW-1185">Reference proteome</keyword>
<dbReference type="EMBL" id="LGRN01000027">
    <property type="protein sequence ID" value="OJD18727.1"/>
    <property type="molecule type" value="Genomic_DNA"/>
</dbReference>
<feature type="transmembrane region" description="Helical" evidence="2">
    <location>
        <begin position="824"/>
        <end position="857"/>
    </location>
</feature>
<feature type="region of interest" description="Disordered" evidence="1">
    <location>
        <begin position="481"/>
        <end position="541"/>
    </location>
</feature>
<feature type="compositionally biased region" description="Low complexity" evidence="1">
    <location>
        <begin position="527"/>
        <end position="540"/>
    </location>
</feature>
<feature type="region of interest" description="Disordered" evidence="1">
    <location>
        <begin position="563"/>
        <end position="593"/>
    </location>
</feature>
<comment type="caution">
    <text evidence="3">The sequence shown here is derived from an EMBL/GenBank/DDBJ whole genome shotgun (WGS) entry which is preliminary data.</text>
</comment>
<keyword evidence="2" id="KW-0812">Transmembrane</keyword>
<dbReference type="Proteomes" id="UP000182235">
    <property type="component" value="Unassembled WGS sequence"/>
</dbReference>
<proteinExistence type="predicted"/>
<feature type="compositionally biased region" description="Polar residues" evidence="1">
    <location>
        <begin position="663"/>
        <end position="698"/>
    </location>
</feature>
<sequence length="865" mass="95969">MGRQPYMNLLALGRSPYEAPETPPQGYVAAERRAEDSVNADGYVQEYDARGHPINPSSKALARQLRRAKNDILSTMGIVVSGEDGTLGISKERQRMNLLSTENDYGLAMATLDQVVMFFSSWWTTSLASRIQTFKRYTHVPFLQIIRIERSRVGLFGFYCAGIPAWTVSFIVSVCRNHFLEPAIEYVHGKVSALSHNDTYKAFIRHIFKGFHLSCKLALFGVLGQTYMFSLLQSLHILPALAVPTLRSLLPFGPASLIQLPPLPARWSISGIGNFGFRLLSAPFAVLYMYVYVRPVIESRIYRILRRKLPKPDRPDSLSLRVAAENDLIEWTVPALGRRSDEEYHRSDLTISEELRYELRIFTSWILDIFGLKIEEPSDLVIRQQSASRSLQNRLEQLNRDLNMSMAPLREDTSQPDETLVSSVQARGEQLLSGHVEGARPGSPTPDAAAQEQFGTNQILSSAEQRMSQSPLQLAEDYFDQDGRSQGRPEMEERFRMDPSPSPQQSQGRGPEDSHHQFHSRSNTLFSHPSTPESSPLTSPRVRASLVHQNSDVITMQLELLRSNHGSPSQARTNRDSNAIATEPLSNDDIAAGLTPSEIDRTTTEILDAILSNHGPTRTDTIHLVDQPSDQIIAQEQNDLAALTEFTSIPNPPHVEIHEQEPSARSTSNHSATQHISTNESPPSIQQRPAAPESSSALTHRAEPPTNTTIIDDNRSLPQALPTQLPRRSRSERLLNPDHRVTILSSLPVDSLSSHLASLITSIIFYPLESMYLRNFAMQFLTSPSLLAALPLGAGSATAMTLGLRSDVRSVGAWCGGGSRRDMFAYLAKMGLVVGMEALVSLAVWGMGTAATVIVGMRRFGWGDL</sequence>
<protein>
    <submittedName>
        <fullName evidence="3">Uncharacterized protein</fullName>
    </submittedName>
</protein>
<name>A0A1J9QRB6_9EURO</name>
<dbReference type="VEuPathDB" id="FungiDB:AJ78_01264"/>
<evidence type="ECO:0000313" key="3">
    <source>
        <dbReference type="EMBL" id="OJD18727.1"/>
    </source>
</evidence>
<feature type="compositionally biased region" description="Polar residues" evidence="1">
    <location>
        <begin position="564"/>
        <end position="580"/>
    </location>
</feature>
<dbReference type="STRING" id="1447872.A0A1J9QRB6"/>
<keyword evidence="2" id="KW-1133">Transmembrane helix</keyword>
<dbReference type="AlphaFoldDB" id="A0A1J9QRB6"/>
<gene>
    <name evidence="3" type="ORF">AJ78_01264</name>
</gene>
<reference evidence="3 4" key="1">
    <citation type="submission" date="2015-07" db="EMBL/GenBank/DDBJ databases">
        <title>Emmonsia species relationships and genome sequence.</title>
        <authorList>
            <consortium name="The Broad Institute Genomics Platform"/>
            <person name="Cuomo C.A."/>
            <person name="Munoz J.F."/>
            <person name="Imamovic A."/>
            <person name="Priest M.E."/>
            <person name="Young S."/>
            <person name="Clay O.K."/>
            <person name="McEwen J.G."/>
        </authorList>
    </citation>
    <scope>NUCLEOTIDE SEQUENCE [LARGE SCALE GENOMIC DNA]</scope>
    <source>
        <strain evidence="3 4">UAMH 9510</strain>
    </source>
</reference>
<organism evidence="3 4">
    <name type="scientific">Emergomyces pasteurianus Ep9510</name>
    <dbReference type="NCBI Taxonomy" id="1447872"/>
    <lineage>
        <taxon>Eukaryota</taxon>
        <taxon>Fungi</taxon>
        <taxon>Dikarya</taxon>
        <taxon>Ascomycota</taxon>
        <taxon>Pezizomycotina</taxon>
        <taxon>Eurotiomycetes</taxon>
        <taxon>Eurotiomycetidae</taxon>
        <taxon>Onygenales</taxon>
        <taxon>Ajellomycetaceae</taxon>
        <taxon>Emergomyces</taxon>
    </lineage>
</organism>
<dbReference type="OrthoDB" id="5383784at2759"/>
<feature type="compositionally biased region" description="Basic and acidic residues" evidence="1">
    <location>
        <begin position="481"/>
        <end position="497"/>
    </location>
</feature>
<evidence type="ECO:0000256" key="2">
    <source>
        <dbReference type="SAM" id="Phobius"/>
    </source>
</evidence>